<feature type="transmembrane region" description="Helical" evidence="6">
    <location>
        <begin position="41"/>
        <end position="65"/>
    </location>
</feature>
<evidence type="ECO:0000256" key="6">
    <source>
        <dbReference type="SAM" id="Phobius"/>
    </source>
</evidence>
<feature type="transmembrane region" description="Helical" evidence="6">
    <location>
        <begin position="71"/>
        <end position="89"/>
    </location>
</feature>
<feature type="transmembrane region" description="Helical" evidence="6">
    <location>
        <begin position="6"/>
        <end position="29"/>
    </location>
</feature>
<gene>
    <name evidence="7" type="ORF">EJP69_26710</name>
</gene>
<dbReference type="GO" id="GO:0015171">
    <property type="term" value="F:amino acid transmembrane transporter activity"/>
    <property type="evidence" value="ECO:0007669"/>
    <property type="project" value="TreeGrafter"/>
</dbReference>
<dbReference type="AlphaFoldDB" id="A0A3S0GT89"/>
<evidence type="ECO:0000256" key="1">
    <source>
        <dbReference type="ARBA" id="ARBA00004651"/>
    </source>
</evidence>
<feature type="transmembrane region" description="Helical" evidence="6">
    <location>
        <begin position="194"/>
        <end position="215"/>
    </location>
</feature>
<name>A0A3S0GT89_9BURK</name>
<proteinExistence type="predicted"/>
<dbReference type="PANTHER" id="PTHR30086:SF19">
    <property type="entry name" value="THREONINE EFFLUX PROTEIN"/>
    <property type="match status" value="1"/>
</dbReference>
<dbReference type="InterPro" id="IPR001123">
    <property type="entry name" value="LeuE-type"/>
</dbReference>
<dbReference type="RefSeq" id="WP_126473310.1">
    <property type="nucleotide sequence ID" value="NZ_RXOE01000010.1"/>
</dbReference>
<keyword evidence="8" id="KW-1185">Reference proteome</keyword>
<evidence type="ECO:0000313" key="7">
    <source>
        <dbReference type="EMBL" id="RTQ31112.1"/>
    </source>
</evidence>
<dbReference type="Proteomes" id="UP000267418">
    <property type="component" value="Unassembled WGS sequence"/>
</dbReference>
<feature type="transmembrane region" description="Helical" evidence="6">
    <location>
        <begin position="123"/>
        <end position="148"/>
    </location>
</feature>
<dbReference type="GO" id="GO:0005886">
    <property type="term" value="C:plasma membrane"/>
    <property type="evidence" value="ECO:0007669"/>
    <property type="project" value="UniProtKB-SubCell"/>
</dbReference>
<dbReference type="PANTHER" id="PTHR30086">
    <property type="entry name" value="ARGININE EXPORTER PROTEIN ARGO"/>
    <property type="match status" value="1"/>
</dbReference>
<feature type="transmembrane region" description="Helical" evidence="6">
    <location>
        <begin position="154"/>
        <end position="182"/>
    </location>
</feature>
<reference evidence="7 8" key="1">
    <citation type="submission" date="2018-12" db="EMBL/GenBank/DDBJ databases">
        <title>The genome of Variovorax gossypii DSM 100435.</title>
        <authorList>
            <person name="Gao J."/>
            <person name="Sun J."/>
        </authorList>
    </citation>
    <scope>NUCLEOTIDE SEQUENCE [LARGE SCALE GENOMIC DNA]</scope>
    <source>
        <strain evidence="7 8">DSM 100435</strain>
    </source>
</reference>
<protein>
    <submittedName>
        <fullName evidence="7">LysE family translocator</fullName>
    </submittedName>
</protein>
<evidence type="ECO:0000256" key="3">
    <source>
        <dbReference type="ARBA" id="ARBA00022692"/>
    </source>
</evidence>
<evidence type="ECO:0000256" key="5">
    <source>
        <dbReference type="ARBA" id="ARBA00023136"/>
    </source>
</evidence>
<comment type="subcellular location">
    <subcellularLocation>
        <location evidence="1">Cell membrane</location>
        <topology evidence="1">Multi-pass membrane protein</topology>
    </subcellularLocation>
</comment>
<sequence>MMDTTLALLGIAGAMTVGAMSPGPSFVMVARTAVTSRADGLAAALGMGAGGLVFAIAALAGLQAAFLAVPALYLAIKGLGGAYLVYLGFRIWRGARQPLAVAQEATDPSQRQQQGRGRGKRTFLLGLATQVSNPKTAVVYASIFAAFLPREVPLVLALAVPAVIFCIETGWYSIVALALSSAAPRSAYLRYKVWIDRAAGGVMGLLGLRLVWSAVRGGH</sequence>
<evidence type="ECO:0000313" key="8">
    <source>
        <dbReference type="Proteomes" id="UP000267418"/>
    </source>
</evidence>
<evidence type="ECO:0000256" key="4">
    <source>
        <dbReference type="ARBA" id="ARBA00022989"/>
    </source>
</evidence>
<accession>A0A3S0GT89</accession>
<keyword evidence="3 6" id="KW-0812">Transmembrane</keyword>
<keyword evidence="4 6" id="KW-1133">Transmembrane helix</keyword>
<keyword evidence="5 6" id="KW-0472">Membrane</keyword>
<organism evidence="7 8">
    <name type="scientific">Variovorax gossypii</name>
    <dbReference type="NCBI Taxonomy" id="1679495"/>
    <lineage>
        <taxon>Bacteria</taxon>
        <taxon>Pseudomonadati</taxon>
        <taxon>Pseudomonadota</taxon>
        <taxon>Betaproteobacteria</taxon>
        <taxon>Burkholderiales</taxon>
        <taxon>Comamonadaceae</taxon>
        <taxon>Variovorax</taxon>
    </lineage>
</organism>
<dbReference type="Pfam" id="PF01810">
    <property type="entry name" value="LysE"/>
    <property type="match status" value="1"/>
</dbReference>
<keyword evidence="2" id="KW-1003">Cell membrane</keyword>
<dbReference type="OrthoDB" id="581870at2"/>
<dbReference type="EMBL" id="RXOE01000010">
    <property type="protein sequence ID" value="RTQ31112.1"/>
    <property type="molecule type" value="Genomic_DNA"/>
</dbReference>
<comment type="caution">
    <text evidence="7">The sequence shown here is derived from an EMBL/GenBank/DDBJ whole genome shotgun (WGS) entry which is preliminary data.</text>
</comment>
<evidence type="ECO:0000256" key="2">
    <source>
        <dbReference type="ARBA" id="ARBA00022475"/>
    </source>
</evidence>